<evidence type="ECO:0000256" key="2">
    <source>
        <dbReference type="ARBA" id="ARBA00022448"/>
    </source>
</evidence>
<evidence type="ECO:0000313" key="6">
    <source>
        <dbReference type="EMBL" id="NRT87446.1"/>
    </source>
</evidence>
<dbReference type="CDD" id="cd03257">
    <property type="entry name" value="ABC_NikE_OppD_transporters"/>
    <property type="match status" value="1"/>
</dbReference>
<dbReference type="GO" id="GO:0055085">
    <property type="term" value="P:transmembrane transport"/>
    <property type="evidence" value="ECO:0007669"/>
    <property type="project" value="UniProtKB-ARBA"/>
</dbReference>
<dbReference type="SUPFAM" id="SSF52540">
    <property type="entry name" value="P-loop containing nucleoside triphosphate hydrolases"/>
    <property type="match status" value="1"/>
</dbReference>
<dbReference type="EMBL" id="JABSWW010000001">
    <property type="protein sequence ID" value="NRT87446.1"/>
    <property type="molecule type" value="Genomic_DNA"/>
</dbReference>
<dbReference type="GO" id="GO:0015833">
    <property type="term" value="P:peptide transport"/>
    <property type="evidence" value="ECO:0007669"/>
    <property type="project" value="InterPro"/>
</dbReference>
<sequence>MGKKNDILIEVKDLKKYFPVKNGITKNNFIKAVDGVSFYIRRGETFGLVGESGCGKSTLGRTITRLYDVTSGDIFFEENNIAKLRKKQMKQYYKKIQTIFQDPYSSLNPYMNVKELIEEPLTLHTGLNKLERKEKIENLLEMVGLKKDDMDKFPHEFSGGQCQRIGIARAISTNPDFVLCDEPISALDVSIQAQVVNMLEDLQKEMGLTYLFVAHDLSMVKHISDRIGVMYLGSIVEVGKSDDLYKNPLHPYTKGLLSSIPIADPIKARQSNLNIIKGDIPSPMNIPSGCRFHTRCPYAKPICSKVQPIEKEIGTDHIVACHLY</sequence>
<dbReference type="InterPro" id="IPR017871">
    <property type="entry name" value="ABC_transporter-like_CS"/>
</dbReference>
<proteinExistence type="inferred from homology"/>
<comment type="similarity">
    <text evidence="1">Belongs to the ABC transporter superfamily.</text>
</comment>
<accession>A0A9Q5CZK6</accession>
<dbReference type="Pfam" id="PF00005">
    <property type="entry name" value="ABC_tran"/>
    <property type="match status" value="1"/>
</dbReference>
<dbReference type="PROSITE" id="PS00211">
    <property type="entry name" value="ABC_TRANSPORTER_1"/>
    <property type="match status" value="1"/>
</dbReference>
<dbReference type="Proteomes" id="UP000821656">
    <property type="component" value="Unassembled WGS sequence"/>
</dbReference>
<evidence type="ECO:0000256" key="4">
    <source>
        <dbReference type="ARBA" id="ARBA00022840"/>
    </source>
</evidence>
<gene>
    <name evidence="6" type="ORF">B0H41_001125</name>
    <name evidence="7" type="ORF">DFH45_004618</name>
</gene>
<reference evidence="6" key="3">
    <citation type="journal article" date="2022" name="Nat. Biotechnol.">
        <title>Carbon-negative production of acetone and isopropanol by gas fermentation at industrial pilot scale.</title>
        <authorList>
            <person name="Liew F.E."/>
            <person name="Nogle R."/>
            <person name="Abdalla T."/>
            <person name="Rasor B.J."/>
            <person name="Canter C."/>
            <person name="Jensen R.O."/>
            <person name="Wang L."/>
            <person name="Strutz J."/>
            <person name="Chirania P."/>
            <person name="De Tissera S."/>
            <person name="Mueller A.P."/>
            <person name="Ruan Z."/>
            <person name="Gao A."/>
            <person name="Tran L."/>
            <person name="Engle N.L."/>
            <person name="Bromley J.C."/>
            <person name="Daniell J."/>
            <person name="Conrado R."/>
            <person name="Tschaplinski T.J."/>
            <person name="Giannone R.J."/>
            <person name="Hettich R.L."/>
            <person name="Karim A.S."/>
            <person name="Simpson S.D."/>
            <person name="Brown S.D."/>
            <person name="Leang C."/>
            <person name="Jewett M.C."/>
            <person name="Kopke M."/>
        </authorList>
    </citation>
    <scope>NUCLEOTIDE SEQUENCE</scope>
    <source>
        <strain evidence="6">DJ080</strain>
    </source>
</reference>
<dbReference type="InterPro" id="IPR003439">
    <property type="entry name" value="ABC_transporter-like_ATP-bd"/>
</dbReference>
<keyword evidence="3" id="KW-0547">Nucleotide-binding</keyword>
<dbReference type="InterPro" id="IPR027417">
    <property type="entry name" value="P-loop_NTPase"/>
</dbReference>
<dbReference type="RefSeq" id="WP_017210526.1">
    <property type="nucleotide sequence ID" value="NZ_CP016090.1"/>
</dbReference>
<dbReference type="InterPro" id="IPR050319">
    <property type="entry name" value="ABC_transp_ATP-bind"/>
</dbReference>
<name>A0A9Q5CZK6_CLOBE</name>
<protein>
    <submittedName>
        <fullName evidence="7">Oligopeptide transport system ATP-binding protein</fullName>
    </submittedName>
</protein>
<evidence type="ECO:0000313" key="7">
    <source>
        <dbReference type="EMBL" id="NRV11655.1"/>
    </source>
</evidence>
<reference evidence="7" key="1">
    <citation type="submission" date="2020-05" db="EMBL/GenBank/DDBJ databases">
        <title>Genomic insights into acetone-butanol-ethanol (ABE) fermentation by sequencing solventogenic clostridia strains.</title>
        <authorList>
            <person name="Brown S."/>
        </authorList>
    </citation>
    <scope>NUCLEOTIDE SEQUENCE</scope>
    <source>
        <strain evidence="7">DJ126</strain>
    </source>
</reference>
<comment type="caution">
    <text evidence="7">The sequence shown here is derived from an EMBL/GenBank/DDBJ whole genome shotgun (WGS) entry which is preliminary data.</text>
</comment>
<feature type="domain" description="ABC transporter" evidence="5">
    <location>
        <begin position="9"/>
        <end position="257"/>
    </location>
</feature>
<dbReference type="EMBL" id="JABSXK010000001">
    <property type="protein sequence ID" value="NRV11655.1"/>
    <property type="molecule type" value="Genomic_DNA"/>
</dbReference>
<evidence type="ECO:0000259" key="5">
    <source>
        <dbReference type="PROSITE" id="PS50893"/>
    </source>
</evidence>
<evidence type="ECO:0000256" key="3">
    <source>
        <dbReference type="ARBA" id="ARBA00022741"/>
    </source>
</evidence>
<dbReference type="SMART" id="SM00382">
    <property type="entry name" value="AAA"/>
    <property type="match status" value="1"/>
</dbReference>
<dbReference type="Pfam" id="PF08352">
    <property type="entry name" value="oligo_HPY"/>
    <property type="match status" value="1"/>
</dbReference>
<dbReference type="GO" id="GO:0005524">
    <property type="term" value="F:ATP binding"/>
    <property type="evidence" value="ECO:0007669"/>
    <property type="project" value="UniProtKB-KW"/>
</dbReference>
<dbReference type="PROSITE" id="PS50893">
    <property type="entry name" value="ABC_TRANSPORTER_2"/>
    <property type="match status" value="1"/>
</dbReference>
<dbReference type="NCBIfam" id="TIGR01727">
    <property type="entry name" value="oligo_HPY"/>
    <property type="match status" value="1"/>
</dbReference>
<evidence type="ECO:0000256" key="1">
    <source>
        <dbReference type="ARBA" id="ARBA00005417"/>
    </source>
</evidence>
<dbReference type="InterPro" id="IPR003593">
    <property type="entry name" value="AAA+_ATPase"/>
</dbReference>
<dbReference type="InterPro" id="IPR013563">
    <property type="entry name" value="Oligopep_ABC_C"/>
</dbReference>
<keyword evidence="4 7" id="KW-0067">ATP-binding</keyword>
<dbReference type="GO" id="GO:0016887">
    <property type="term" value="F:ATP hydrolysis activity"/>
    <property type="evidence" value="ECO:0007669"/>
    <property type="project" value="InterPro"/>
</dbReference>
<dbReference type="Gene3D" id="3.40.50.300">
    <property type="entry name" value="P-loop containing nucleotide triphosphate hydrolases"/>
    <property type="match status" value="1"/>
</dbReference>
<dbReference type="PANTHER" id="PTHR43776:SF7">
    <property type="entry name" value="D,D-DIPEPTIDE TRANSPORT ATP-BINDING PROTEIN DDPF-RELATED"/>
    <property type="match status" value="1"/>
</dbReference>
<reference evidence="6" key="2">
    <citation type="submission" date="2020-05" db="EMBL/GenBank/DDBJ databases">
        <authorList>
            <person name="Brown S."/>
            <person name="Huntemann M."/>
            <person name="Clum A."/>
            <person name="Spunde A."/>
            <person name="Palaniappan K."/>
            <person name="Ritter S."/>
            <person name="Mikhailova N."/>
            <person name="Chen I.-M."/>
            <person name="Stamatis D."/>
            <person name="Reddy T."/>
            <person name="O'Malley R."/>
            <person name="Daum C."/>
            <person name="Shapiro N."/>
            <person name="Ivanova N."/>
            <person name="Kyrpides N."/>
            <person name="Woyke T."/>
        </authorList>
    </citation>
    <scope>NUCLEOTIDE SEQUENCE</scope>
    <source>
        <strain evidence="6">DJ080</strain>
    </source>
</reference>
<dbReference type="Proteomes" id="UP001193748">
    <property type="component" value="Unassembled WGS sequence"/>
</dbReference>
<dbReference type="FunFam" id="3.40.50.300:FF:000016">
    <property type="entry name" value="Oligopeptide ABC transporter ATP-binding component"/>
    <property type="match status" value="1"/>
</dbReference>
<dbReference type="AlphaFoldDB" id="A0A9Q5CZK6"/>
<keyword evidence="2" id="KW-0813">Transport</keyword>
<dbReference type="PANTHER" id="PTHR43776">
    <property type="entry name" value="TRANSPORT ATP-BINDING PROTEIN"/>
    <property type="match status" value="1"/>
</dbReference>
<organism evidence="7 8">
    <name type="scientific">Clostridium beijerinckii</name>
    <name type="common">Clostridium MP</name>
    <dbReference type="NCBI Taxonomy" id="1520"/>
    <lineage>
        <taxon>Bacteria</taxon>
        <taxon>Bacillati</taxon>
        <taxon>Bacillota</taxon>
        <taxon>Clostridia</taxon>
        <taxon>Eubacteriales</taxon>
        <taxon>Clostridiaceae</taxon>
        <taxon>Clostridium</taxon>
    </lineage>
</organism>
<evidence type="ECO:0000313" key="8">
    <source>
        <dbReference type="Proteomes" id="UP000821656"/>
    </source>
</evidence>